<dbReference type="InterPro" id="IPR001387">
    <property type="entry name" value="Cro/C1-type_HTH"/>
</dbReference>
<gene>
    <name evidence="2" type="ORF">GCM10022380_82530</name>
</gene>
<protein>
    <submittedName>
        <fullName evidence="2">Helix-turn-helix transcriptional regulator</fullName>
    </submittedName>
</protein>
<dbReference type="Gene3D" id="1.10.260.40">
    <property type="entry name" value="lambda repressor-like DNA-binding domains"/>
    <property type="match status" value="1"/>
</dbReference>
<dbReference type="InterPro" id="IPR010982">
    <property type="entry name" value="Lambda_DNA-bd_dom_sf"/>
</dbReference>
<dbReference type="EMBL" id="BAABCM010000020">
    <property type="protein sequence ID" value="GAA3852133.1"/>
    <property type="molecule type" value="Genomic_DNA"/>
</dbReference>
<sequence>MVAGLAGISPSYLSRLESGERALDRRSLIVALANALEVAPSEITGAAIATPREAEEDRALSEVRLALLAVSLNEPRGEVQPVEQLRARVAGIVAATNDAQADTVGAALPALIRDLHTTRNAHRHEREVLHLLTLAHMQGTQAWLAMVGAPMDLAWQAATLARQAAEELDEPAPLAIAAYGTSMGLLAAGAFDLAAQTLTAVELPLVTPEDLQLAGSLALASSLVASAQKDAAERAAALEHAAELAERTGETNVMGFGFGPSNVGVWRMQGALEAGDHAEAARIAETVNPDALTVRARQAVYWRDRGRALARLPRQRDTAVMMLRRAEAISPEHVRRHPFTLSVVAELVAKAKRDAVGRELRGLAYRAGLPV</sequence>
<dbReference type="Pfam" id="PF13560">
    <property type="entry name" value="HTH_31"/>
    <property type="match status" value="1"/>
</dbReference>
<dbReference type="SUPFAM" id="SSF47413">
    <property type="entry name" value="lambda repressor-like DNA-binding domains"/>
    <property type="match status" value="1"/>
</dbReference>
<feature type="domain" description="HTH cro/C1-type" evidence="1">
    <location>
        <begin position="2"/>
        <end position="43"/>
    </location>
</feature>
<dbReference type="CDD" id="cd00093">
    <property type="entry name" value="HTH_XRE"/>
    <property type="match status" value="1"/>
</dbReference>
<evidence type="ECO:0000313" key="3">
    <source>
        <dbReference type="Proteomes" id="UP001501624"/>
    </source>
</evidence>
<dbReference type="PROSITE" id="PS50943">
    <property type="entry name" value="HTH_CROC1"/>
    <property type="match status" value="1"/>
</dbReference>
<keyword evidence="3" id="KW-1185">Reference proteome</keyword>
<dbReference type="Proteomes" id="UP001501624">
    <property type="component" value="Unassembled WGS sequence"/>
</dbReference>
<organism evidence="2 3">
    <name type="scientific">Amycolatopsis tucumanensis</name>
    <dbReference type="NCBI Taxonomy" id="401106"/>
    <lineage>
        <taxon>Bacteria</taxon>
        <taxon>Bacillati</taxon>
        <taxon>Actinomycetota</taxon>
        <taxon>Actinomycetes</taxon>
        <taxon>Pseudonocardiales</taxon>
        <taxon>Pseudonocardiaceae</taxon>
        <taxon>Amycolatopsis</taxon>
    </lineage>
</organism>
<name>A0ABP7JR94_9PSEU</name>
<proteinExistence type="predicted"/>
<accession>A0ABP7JR94</accession>
<comment type="caution">
    <text evidence="2">The sequence shown here is derived from an EMBL/GenBank/DDBJ whole genome shotgun (WGS) entry which is preliminary data.</text>
</comment>
<evidence type="ECO:0000313" key="2">
    <source>
        <dbReference type="EMBL" id="GAA3852133.1"/>
    </source>
</evidence>
<evidence type="ECO:0000259" key="1">
    <source>
        <dbReference type="PROSITE" id="PS50943"/>
    </source>
</evidence>
<reference evidence="3" key="1">
    <citation type="journal article" date="2019" name="Int. J. Syst. Evol. Microbiol.">
        <title>The Global Catalogue of Microorganisms (GCM) 10K type strain sequencing project: providing services to taxonomists for standard genome sequencing and annotation.</title>
        <authorList>
            <consortium name="The Broad Institute Genomics Platform"/>
            <consortium name="The Broad Institute Genome Sequencing Center for Infectious Disease"/>
            <person name="Wu L."/>
            <person name="Ma J."/>
        </authorList>
    </citation>
    <scope>NUCLEOTIDE SEQUENCE [LARGE SCALE GENOMIC DNA]</scope>
    <source>
        <strain evidence="3">JCM 17017</strain>
    </source>
</reference>